<dbReference type="Gene3D" id="3.40.50.300">
    <property type="entry name" value="P-loop containing nucleotide triphosphate hydrolases"/>
    <property type="match status" value="2"/>
</dbReference>
<dbReference type="InterPro" id="IPR006935">
    <property type="entry name" value="Helicase/UvrB_N"/>
</dbReference>
<evidence type="ECO:0008006" key="5">
    <source>
        <dbReference type="Google" id="ProtNLM"/>
    </source>
</evidence>
<keyword evidence="4" id="KW-1185">Reference proteome</keyword>
<dbReference type="InterPro" id="IPR027417">
    <property type="entry name" value="P-loop_NTPase"/>
</dbReference>
<dbReference type="PROSITE" id="PS51194">
    <property type="entry name" value="HELICASE_CTER"/>
    <property type="match status" value="1"/>
</dbReference>
<dbReference type="InterPro" id="IPR001650">
    <property type="entry name" value="Helicase_C-like"/>
</dbReference>
<dbReference type="OrthoDB" id="9776021at2"/>
<dbReference type="AlphaFoldDB" id="A0A4U3M262"/>
<dbReference type="PROSITE" id="PS51192">
    <property type="entry name" value="HELICASE_ATP_BIND_1"/>
    <property type="match status" value="1"/>
</dbReference>
<organism evidence="3 4">
    <name type="scientific">Kribbella jiaozuonensis</name>
    <dbReference type="NCBI Taxonomy" id="2575441"/>
    <lineage>
        <taxon>Bacteria</taxon>
        <taxon>Bacillati</taxon>
        <taxon>Actinomycetota</taxon>
        <taxon>Actinomycetes</taxon>
        <taxon>Propionibacteriales</taxon>
        <taxon>Kribbellaceae</taxon>
        <taxon>Kribbella</taxon>
    </lineage>
</organism>
<comment type="caution">
    <text evidence="3">The sequence shown here is derived from an EMBL/GenBank/DDBJ whole genome shotgun (WGS) entry which is preliminary data.</text>
</comment>
<evidence type="ECO:0000259" key="1">
    <source>
        <dbReference type="PROSITE" id="PS51192"/>
    </source>
</evidence>
<evidence type="ECO:0000259" key="2">
    <source>
        <dbReference type="PROSITE" id="PS51194"/>
    </source>
</evidence>
<dbReference type="PANTHER" id="PTHR47396">
    <property type="entry name" value="TYPE I RESTRICTION ENZYME ECOKI R PROTEIN"/>
    <property type="match status" value="1"/>
</dbReference>
<dbReference type="GO" id="GO:0003677">
    <property type="term" value="F:DNA binding"/>
    <property type="evidence" value="ECO:0007669"/>
    <property type="project" value="InterPro"/>
</dbReference>
<dbReference type="PANTHER" id="PTHR47396:SF1">
    <property type="entry name" value="ATP-DEPENDENT HELICASE IRC3-RELATED"/>
    <property type="match status" value="1"/>
</dbReference>
<dbReference type="Proteomes" id="UP000305836">
    <property type="component" value="Unassembled WGS sequence"/>
</dbReference>
<feature type="domain" description="Helicase C-terminal" evidence="2">
    <location>
        <begin position="124"/>
        <end position="249"/>
    </location>
</feature>
<gene>
    <name evidence="3" type="ORF">FDA38_08665</name>
</gene>
<dbReference type="InterPro" id="IPR050742">
    <property type="entry name" value="Helicase_Restrict-Modif_Enz"/>
</dbReference>
<dbReference type="GO" id="GO:0016787">
    <property type="term" value="F:hydrolase activity"/>
    <property type="evidence" value="ECO:0007669"/>
    <property type="project" value="InterPro"/>
</dbReference>
<dbReference type="GO" id="GO:0005829">
    <property type="term" value="C:cytosol"/>
    <property type="evidence" value="ECO:0007669"/>
    <property type="project" value="TreeGrafter"/>
</dbReference>
<dbReference type="GO" id="GO:0005524">
    <property type="term" value="F:ATP binding"/>
    <property type="evidence" value="ECO:0007669"/>
    <property type="project" value="InterPro"/>
</dbReference>
<sequence length="249" mass="28067">MVRDWTEFLRADVVVALPNTISPTYYDADNQPPHDLFDLVIIDEAHHSPARTWRAVLDHFHDARALLLTATPRRRDGQQLPGEELYHYPVRQALQQGFYKPVQPYIIDLPAASTREFVDRVIAAETVKIAALPEHASSSILIRAHTRKRAEVLADLYRELGLAVPTLYSGMPRQAHDDLLARVRSGECRAVAVVNMLGEGFDLPRLRIAAYHDKHKSLAATAQFLGRFARPHPEHPQPSTTIVARDIDV</sequence>
<evidence type="ECO:0000313" key="4">
    <source>
        <dbReference type="Proteomes" id="UP000305836"/>
    </source>
</evidence>
<dbReference type="Pfam" id="PF00271">
    <property type="entry name" value="Helicase_C"/>
    <property type="match status" value="1"/>
</dbReference>
<proteinExistence type="predicted"/>
<dbReference type="EMBL" id="SZPZ01000001">
    <property type="protein sequence ID" value="TKK82815.1"/>
    <property type="molecule type" value="Genomic_DNA"/>
</dbReference>
<evidence type="ECO:0000313" key="3">
    <source>
        <dbReference type="EMBL" id="TKK82815.1"/>
    </source>
</evidence>
<dbReference type="Pfam" id="PF04851">
    <property type="entry name" value="ResIII"/>
    <property type="match status" value="1"/>
</dbReference>
<dbReference type="SMART" id="SM00490">
    <property type="entry name" value="HELICc"/>
    <property type="match status" value="1"/>
</dbReference>
<name>A0A4U3M262_9ACTN</name>
<dbReference type="InterPro" id="IPR014001">
    <property type="entry name" value="Helicase_ATP-bd"/>
</dbReference>
<protein>
    <recommendedName>
        <fullName evidence="5">Type III restriction/modification enzyme restriction subunit</fullName>
    </recommendedName>
</protein>
<dbReference type="SUPFAM" id="SSF52540">
    <property type="entry name" value="P-loop containing nucleoside triphosphate hydrolases"/>
    <property type="match status" value="1"/>
</dbReference>
<reference evidence="3 4" key="1">
    <citation type="submission" date="2019-04" db="EMBL/GenBank/DDBJ databases">
        <title>Kribbella sp. NEAU-THZ 27 nov., a novel actinomycete isolated from soil.</title>
        <authorList>
            <person name="Duan L."/>
        </authorList>
    </citation>
    <scope>NUCLEOTIDE SEQUENCE [LARGE SCALE GENOMIC DNA]</scope>
    <source>
        <strain evidence="4">NEAU-THZ27</strain>
    </source>
</reference>
<accession>A0A4U3M262</accession>
<feature type="domain" description="Helicase ATP-binding" evidence="1">
    <location>
        <begin position="1"/>
        <end position="90"/>
    </location>
</feature>